<reference evidence="2" key="1">
    <citation type="journal article" date="2014" name="Int. J. Syst. Evol. Microbiol.">
        <title>Complete genome sequence of Corynebacterium casei LMG S-19264T (=DSM 44701T), isolated from a smear-ripened cheese.</title>
        <authorList>
            <consortium name="US DOE Joint Genome Institute (JGI-PGF)"/>
            <person name="Walter F."/>
            <person name="Albersmeier A."/>
            <person name="Kalinowski J."/>
            <person name="Ruckert C."/>
        </authorList>
    </citation>
    <scope>NUCLEOTIDE SEQUENCE</scope>
    <source>
        <strain evidence="2">CGMCC 4.7278</strain>
    </source>
</reference>
<dbReference type="SUPFAM" id="SSF51726">
    <property type="entry name" value="UROD/MetE-like"/>
    <property type="match status" value="1"/>
</dbReference>
<accession>A0A917QCZ6</accession>
<dbReference type="AlphaFoldDB" id="A0A917QCZ6"/>
<dbReference type="GO" id="GO:0008270">
    <property type="term" value="F:zinc ion binding"/>
    <property type="evidence" value="ECO:0007669"/>
    <property type="project" value="InterPro"/>
</dbReference>
<reference evidence="2" key="2">
    <citation type="submission" date="2020-09" db="EMBL/GenBank/DDBJ databases">
        <authorList>
            <person name="Sun Q."/>
            <person name="Zhou Y."/>
        </authorList>
    </citation>
    <scope>NUCLEOTIDE SEQUENCE</scope>
    <source>
        <strain evidence="2">CGMCC 4.7278</strain>
    </source>
</reference>
<comment type="caution">
    <text evidence="2">The sequence shown here is derived from an EMBL/GenBank/DDBJ whole genome shotgun (WGS) entry which is preliminary data.</text>
</comment>
<proteinExistence type="predicted"/>
<dbReference type="Gene3D" id="3.20.20.210">
    <property type="match status" value="1"/>
</dbReference>
<sequence length="352" mass="36976">MSGGEQGLPAGVFATGVGSWPGTDPLEAATTIIGELDSLPHLVELPDRGVGADMIGRASALLVDLRFDATTRGYRLADRPGAVSRRASDLLKFDLDALEEAWETAGLVGSGRPVKVQSVGPLTLAAEVELPNGHRALTDHGALRDLSESLAEGLARHADEVARRLGANVVVQLDEPLLRTVLEGSLKGPSVLNTVRALPSPEAVHHLDTVINAVARPVLLHSCDSRPELDTMRRTSAAAIGIDASTIRPSDYDELGELLDSAKLLALGLIPTSAPKVPLTWRTAGEPAARLIDDLGFSRGMLAEKLVITPACGLANAPLSWARQALTLAGEVAKSFADDPTAIEIARAPQTR</sequence>
<dbReference type="GO" id="GO:0003871">
    <property type="term" value="F:5-methyltetrahydropteroyltriglutamate-homocysteine S-methyltransferase activity"/>
    <property type="evidence" value="ECO:0007669"/>
    <property type="project" value="InterPro"/>
</dbReference>
<gene>
    <name evidence="2" type="ORF">GCM10011591_14440</name>
</gene>
<dbReference type="InterPro" id="IPR038071">
    <property type="entry name" value="UROD/MetE-like_sf"/>
</dbReference>
<dbReference type="InterPro" id="IPR002629">
    <property type="entry name" value="Met_Synth_C/arc"/>
</dbReference>
<keyword evidence="3" id="KW-1185">Reference proteome</keyword>
<dbReference type="CDD" id="cd03310">
    <property type="entry name" value="CIMS_like"/>
    <property type="match status" value="1"/>
</dbReference>
<organism evidence="2 3">
    <name type="scientific">Nocardia camponoti</name>
    <dbReference type="NCBI Taxonomy" id="1616106"/>
    <lineage>
        <taxon>Bacteria</taxon>
        <taxon>Bacillati</taxon>
        <taxon>Actinomycetota</taxon>
        <taxon>Actinomycetes</taxon>
        <taxon>Mycobacteriales</taxon>
        <taxon>Nocardiaceae</taxon>
        <taxon>Nocardia</taxon>
    </lineage>
</organism>
<dbReference type="EMBL" id="BMMW01000001">
    <property type="protein sequence ID" value="GGK44002.1"/>
    <property type="molecule type" value="Genomic_DNA"/>
</dbReference>
<protein>
    <recommendedName>
        <fullName evidence="1">Cobalamin-independent methionine synthase MetE C-terminal/archaeal domain-containing protein</fullName>
    </recommendedName>
</protein>
<evidence type="ECO:0000313" key="2">
    <source>
        <dbReference type="EMBL" id="GGK44002.1"/>
    </source>
</evidence>
<evidence type="ECO:0000313" key="3">
    <source>
        <dbReference type="Proteomes" id="UP000612956"/>
    </source>
</evidence>
<evidence type="ECO:0000259" key="1">
    <source>
        <dbReference type="Pfam" id="PF01717"/>
    </source>
</evidence>
<dbReference type="Pfam" id="PF01717">
    <property type="entry name" value="Meth_synt_2"/>
    <property type="match status" value="1"/>
</dbReference>
<dbReference type="GO" id="GO:0009086">
    <property type="term" value="P:methionine biosynthetic process"/>
    <property type="evidence" value="ECO:0007669"/>
    <property type="project" value="InterPro"/>
</dbReference>
<feature type="domain" description="Cobalamin-independent methionine synthase MetE C-terminal/archaeal" evidence="1">
    <location>
        <begin position="15"/>
        <end position="334"/>
    </location>
</feature>
<dbReference type="RefSeq" id="WP_188827964.1">
    <property type="nucleotide sequence ID" value="NZ_BMMW01000001.1"/>
</dbReference>
<name>A0A917QCZ6_9NOCA</name>
<dbReference type="Proteomes" id="UP000612956">
    <property type="component" value="Unassembled WGS sequence"/>
</dbReference>